<protein>
    <submittedName>
        <fullName evidence="1">N-glycosylase/DNA lyase</fullName>
    </submittedName>
</protein>
<dbReference type="SUPFAM" id="SSF48150">
    <property type="entry name" value="DNA-glycosylase"/>
    <property type="match status" value="1"/>
</dbReference>
<gene>
    <name evidence="1" type="ORF">ENL47_05955</name>
</gene>
<proteinExistence type="predicted"/>
<dbReference type="GO" id="GO:0016799">
    <property type="term" value="F:hydrolase activity, hydrolyzing N-glycosyl compounds"/>
    <property type="evidence" value="ECO:0007669"/>
    <property type="project" value="InterPro"/>
</dbReference>
<comment type="caution">
    <text evidence="1">The sequence shown here is derived from an EMBL/GenBank/DDBJ whole genome shotgun (WGS) entry which is preliminary data.</text>
</comment>
<reference evidence="1" key="1">
    <citation type="journal article" date="2020" name="mSystems">
        <title>Genome- and Community-Level Interaction Insights into Carbon Utilization and Element Cycling Functions of Hydrothermarchaeota in Hydrothermal Sediment.</title>
        <authorList>
            <person name="Zhou Z."/>
            <person name="Liu Y."/>
            <person name="Xu W."/>
            <person name="Pan J."/>
            <person name="Luo Z.H."/>
            <person name="Li M."/>
        </authorList>
    </citation>
    <scope>NUCLEOTIDE SEQUENCE [LARGE SCALE GENOMIC DNA]</scope>
    <source>
        <strain evidence="1">SpSt-1</strain>
    </source>
</reference>
<dbReference type="InterPro" id="IPR015254">
    <property type="entry name" value="AGOG-like"/>
</dbReference>
<dbReference type="Gene3D" id="1.10.1670.10">
    <property type="entry name" value="Helix-hairpin-Helix base-excision DNA repair enzymes (C-terminal)"/>
    <property type="match status" value="1"/>
</dbReference>
<dbReference type="InterPro" id="IPR023170">
    <property type="entry name" value="HhH_base_excis_C"/>
</dbReference>
<organism evidence="1">
    <name type="scientific">Ignisphaera aggregans</name>
    <dbReference type="NCBI Taxonomy" id="334771"/>
    <lineage>
        <taxon>Archaea</taxon>
        <taxon>Thermoproteota</taxon>
        <taxon>Thermoprotei</taxon>
        <taxon>Desulfurococcales</taxon>
        <taxon>Desulfurococcaceae</taxon>
        <taxon>Ignisphaera</taxon>
    </lineage>
</organism>
<dbReference type="GO" id="GO:0003906">
    <property type="term" value="F:DNA-(apurinic or apyrimidinic site) endonuclease activity"/>
    <property type="evidence" value="ECO:0007669"/>
    <property type="project" value="InterPro"/>
</dbReference>
<accession>A0A7C5UUW9</accession>
<dbReference type="Gene3D" id="1.10.340.30">
    <property type="entry name" value="Hypothetical protein, domain 2"/>
    <property type="match status" value="1"/>
</dbReference>
<evidence type="ECO:0000313" key="1">
    <source>
        <dbReference type="EMBL" id="HHR96348.1"/>
    </source>
</evidence>
<keyword evidence="1" id="KW-0456">Lyase</keyword>
<dbReference type="EMBL" id="DRUB01000114">
    <property type="protein sequence ID" value="HHR96348.1"/>
    <property type="molecule type" value="Genomic_DNA"/>
</dbReference>
<dbReference type="InterPro" id="IPR011257">
    <property type="entry name" value="DNA_glycosylase"/>
</dbReference>
<sequence>MRYKINYDRIEIISDVFKILGINKIKMIEVCDIQFHVAKQLSMLCPQISKYLLYLNSLVSYRLMYHGEKFWVIFTQYVSEKCIHISDFKDAVDLVIDFSVKYNRILINQKVDRLRKIKRCNEIVRYIDNHEFELLAKYTAKCLNNNPNSKTVVFSIKMLYYELKSKGFDIVLPNTIAIPVDRRVALITYLSGLLDILDENDINASKLLKISNTIRKIWQRISLLSSIPSLHIDSVIWYLGKYSNLNSRSSILNSIDRCLISIIGENDVKYLVDELFYRLPP</sequence>
<name>A0A7C5UUW9_9CREN</name>
<dbReference type="Pfam" id="PF09171">
    <property type="entry name" value="AGOG"/>
    <property type="match status" value="1"/>
</dbReference>
<dbReference type="GO" id="GO:0006281">
    <property type="term" value="P:DNA repair"/>
    <property type="evidence" value="ECO:0007669"/>
    <property type="project" value="InterPro"/>
</dbReference>
<dbReference type="AlphaFoldDB" id="A0A7C5UUW9"/>
<dbReference type="GO" id="GO:0016829">
    <property type="term" value="F:lyase activity"/>
    <property type="evidence" value="ECO:0007669"/>
    <property type="project" value="UniProtKB-KW"/>
</dbReference>